<evidence type="ECO:0000256" key="1">
    <source>
        <dbReference type="SAM" id="Phobius"/>
    </source>
</evidence>
<dbReference type="EMBL" id="JAOWKY010000001">
    <property type="protein sequence ID" value="MCV2868027.1"/>
    <property type="molecule type" value="Genomic_DNA"/>
</dbReference>
<keyword evidence="1" id="KW-1133">Transmembrane helix</keyword>
<comment type="caution">
    <text evidence="2">The sequence shown here is derived from an EMBL/GenBank/DDBJ whole genome shotgun (WGS) entry which is preliminary data.</text>
</comment>
<protein>
    <recommendedName>
        <fullName evidence="4">Cytochrome C oxidase assembly protein</fullName>
    </recommendedName>
</protein>
<sequence>MAIHADHELHRRRFGRNLGLGLVLGAFVILVFGLTIVKVSRQDEHGNPPGMEASQ</sequence>
<keyword evidence="1" id="KW-0472">Membrane</keyword>
<gene>
    <name evidence="2" type="ORF">OEW28_05245</name>
</gene>
<dbReference type="RefSeq" id="WP_263733651.1">
    <property type="nucleotide sequence ID" value="NZ_JAOWKY010000001.1"/>
</dbReference>
<reference evidence="2 3" key="1">
    <citation type="submission" date="2022-10" db="EMBL/GenBank/DDBJ databases">
        <title>Defluviimonas sp. nov., isolated from ocean surface water.</title>
        <authorList>
            <person name="He W."/>
            <person name="Wang L."/>
            <person name="Zhang D.-F."/>
        </authorList>
    </citation>
    <scope>NUCLEOTIDE SEQUENCE [LARGE SCALE GENOMIC DNA]</scope>
    <source>
        <strain evidence="2 3">WL0002</strain>
    </source>
</reference>
<organism evidence="2 3">
    <name type="scientific">Albidovulum marisflavi</name>
    <dbReference type="NCBI Taxonomy" id="2984159"/>
    <lineage>
        <taxon>Bacteria</taxon>
        <taxon>Pseudomonadati</taxon>
        <taxon>Pseudomonadota</taxon>
        <taxon>Alphaproteobacteria</taxon>
        <taxon>Rhodobacterales</taxon>
        <taxon>Paracoccaceae</taxon>
        <taxon>Albidovulum</taxon>
    </lineage>
</organism>
<accession>A0ABT2ZAG5</accession>
<evidence type="ECO:0000313" key="3">
    <source>
        <dbReference type="Proteomes" id="UP001652542"/>
    </source>
</evidence>
<dbReference type="Proteomes" id="UP001652542">
    <property type="component" value="Unassembled WGS sequence"/>
</dbReference>
<keyword evidence="1" id="KW-0812">Transmembrane</keyword>
<evidence type="ECO:0000313" key="2">
    <source>
        <dbReference type="EMBL" id="MCV2868027.1"/>
    </source>
</evidence>
<proteinExistence type="predicted"/>
<evidence type="ECO:0008006" key="4">
    <source>
        <dbReference type="Google" id="ProtNLM"/>
    </source>
</evidence>
<name>A0ABT2ZAG5_9RHOB</name>
<feature type="transmembrane region" description="Helical" evidence="1">
    <location>
        <begin position="18"/>
        <end position="37"/>
    </location>
</feature>
<keyword evidence="3" id="KW-1185">Reference proteome</keyword>